<feature type="non-terminal residue" evidence="1">
    <location>
        <position position="1"/>
    </location>
</feature>
<keyword evidence="2" id="KW-1185">Reference proteome</keyword>
<accession>A0A8S3X3D6</accession>
<dbReference type="EMBL" id="CAJQZP010000944">
    <property type="protein sequence ID" value="CAG4999829.1"/>
    <property type="molecule type" value="Genomic_DNA"/>
</dbReference>
<name>A0A8S3X3D6_PARAO</name>
<gene>
    <name evidence="1" type="ORF">PAPOLLO_LOCUS13596</name>
</gene>
<comment type="caution">
    <text evidence="1">The sequence shown here is derived from an EMBL/GenBank/DDBJ whole genome shotgun (WGS) entry which is preliminary data.</text>
</comment>
<reference evidence="1" key="1">
    <citation type="submission" date="2021-04" db="EMBL/GenBank/DDBJ databases">
        <authorList>
            <person name="Tunstrom K."/>
        </authorList>
    </citation>
    <scope>NUCLEOTIDE SEQUENCE</scope>
</reference>
<dbReference type="OrthoDB" id="267517at2759"/>
<organism evidence="1 2">
    <name type="scientific">Parnassius apollo</name>
    <name type="common">Apollo butterfly</name>
    <name type="synonym">Papilio apollo</name>
    <dbReference type="NCBI Taxonomy" id="110799"/>
    <lineage>
        <taxon>Eukaryota</taxon>
        <taxon>Metazoa</taxon>
        <taxon>Ecdysozoa</taxon>
        <taxon>Arthropoda</taxon>
        <taxon>Hexapoda</taxon>
        <taxon>Insecta</taxon>
        <taxon>Pterygota</taxon>
        <taxon>Neoptera</taxon>
        <taxon>Endopterygota</taxon>
        <taxon>Lepidoptera</taxon>
        <taxon>Glossata</taxon>
        <taxon>Ditrysia</taxon>
        <taxon>Papilionoidea</taxon>
        <taxon>Papilionidae</taxon>
        <taxon>Parnassiinae</taxon>
        <taxon>Parnassini</taxon>
        <taxon>Parnassius</taxon>
        <taxon>Parnassius</taxon>
    </lineage>
</organism>
<dbReference type="Proteomes" id="UP000691718">
    <property type="component" value="Unassembled WGS sequence"/>
</dbReference>
<sequence length="240" mass="25650">MGPGLVAVSGRSVLEAGWRGRVPVAAHTGAVFPGETVPMLVPDPHNAEILAQAISHDKLFGLLCPDMWNPGNKPVPQEFIDVLLDEEEELDIDEDHGELEEEYNAEEILNMPVCIAEPDGSLFYIPEEVHVLNIPVGTEKASGSPQCPTEEVSEEVHVLNIPVGTERAGWSPQCTTEEVSGEVHVLDVPAPEPAPEVPGEVHVLDVPAPEPAPEVPGEVHVLDVPAPEPAPEVPGEVHVL</sequence>
<proteinExistence type="predicted"/>
<protein>
    <submittedName>
        <fullName evidence="1">(apollo) hypothetical protein</fullName>
    </submittedName>
</protein>
<evidence type="ECO:0000313" key="1">
    <source>
        <dbReference type="EMBL" id="CAG4999829.1"/>
    </source>
</evidence>
<evidence type="ECO:0000313" key="2">
    <source>
        <dbReference type="Proteomes" id="UP000691718"/>
    </source>
</evidence>
<dbReference type="AlphaFoldDB" id="A0A8S3X3D6"/>